<evidence type="ECO:0000313" key="1">
    <source>
        <dbReference type="EMBL" id="KAJ3552343.1"/>
    </source>
</evidence>
<accession>A0ACC1T3R6</accession>
<proteinExistence type="predicted"/>
<dbReference type="Proteomes" id="UP001148662">
    <property type="component" value="Unassembled WGS sequence"/>
</dbReference>
<comment type="caution">
    <text evidence="1">The sequence shown here is derived from an EMBL/GenBank/DDBJ whole genome shotgun (WGS) entry which is preliminary data.</text>
</comment>
<dbReference type="EMBL" id="JANHOG010000672">
    <property type="protein sequence ID" value="KAJ3552343.1"/>
    <property type="molecule type" value="Genomic_DNA"/>
</dbReference>
<sequence length="127" mass="14541">MDAHRILTVSKPSQWTCPASRYLRKSVWMVQTANNTHYICPDDLALLPSSPPRPWIRAASPPSQNGFRHIPSRQNPPISQFDRSELTQWLTKYTSVTRSSSPTRSWTRAASPQFQDCPKRLVLHQDA</sequence>
<protein>
    <submittedName>
        <fullName evidence="1">Uncharacterized protein</fullName>
    </submittedName>
</protein>
<evidence type="ECO:0000313" key="2">
    <source>
        <dbReference type="Proteomes" id="UP001148662"/>
    </source>
</evidence>
<organism evidence="1 2">
    <name type="scientific">Phlebia brevispora</name>
    <dbReference type="NCBI Taxonomy" id="194682"/>
    <lineage>
        <taxon>Eukaryota</taxon>
        <taxon>Fungi</taxon>
        <taxon>Dikarya</taxon>
        <taxon>Basidiomycota</taxon>
        <taxon>Agaricomycotina</taxon>
        <taxon>Agaricomycetes</taxon>
        <taxon>Polyporales</taxon>
        <taxon>Meruliaceae</taxon>
        <taxon>Phlebia</taxon>
    </lineage>
</organism>
<gene>
    <name evidence="1" type="ORF">NM688_g4197</name>
</gene>
<keyword evidence="2" id="KW-1185">Reference proteome</keyword>
<reference evidence="1" key="1">
    <citation type="submission" date="2022-07" db="EMBL/GenBank/DDBJ databases">
        <title>Genome Sequence of Phlebia brevispora.</title>
        <authorList>
            <person name="Buettner E."/>
        </authorList>
    </citation>
    <scope>NUCLEOTIDE SEQUENCE</scope>
    <source>
        <strain evidence="1">MPL23</strain>
    </source>
</reference>
<name>A0ACC1T3R6_9APHY</name>